<dbReference type="Proteomes" id="UP000464178">
    <property type="component" value="Chromosome"/>
</dbReference>
<sequence>MLVIDLWDLLAVLGVALVLGGLAAMYWPISLIVCGLLLLGTYYLRERTLAAEPTPPGADEPGNHGTASE</sequence>
<feature type="transmembrane region" description="Helical" evidence="1">
    <location>
        <begin position="6"/>
        <end position="39"/>
    </location>
</feature>
<name>A0A6P2DKP7_9BACT</name>
<gene>
    <name evidence="2" type="ORF">SOIL9_71380</name>
</gene>
<keyword evidence="1" id="KW-1133">Transmembrane helix</keyword>
<dbReference type="EMBL" id="LR593886">
    <property type="protein sequence ID" value="VTS03572.1"/>
    <property type="molecule type" value="Genomic_DNA"/>
</dbReference>
<dbReference type="RefSeq" id="WP_162673072.1">
    <property type="nucleotide sequence ID" value="NZ_LR593886.1"/>
</dbReference>
<reference evidence="2 3" key="1">
    <citation type="submission" date="2019-05" db="EMBL/GenBank/DDBJ databases">
        <authorList>
            <consortium name="Science for Life Laboratories"/>
        </authorList>
    </citation>
    <scope>NUCLEOTIDE SEQUENCE [LARGE SCALE GENOMIC DNA]</scope>
    <source>
        <strain evidence="2">Soil9</strain>
    </source>
</reference>
<evidence type="ECO:0000256" key="1">
    <source>
        <dbReference type="SAM" id="Phobius"/>
    </source>
</evidence>
<evidence type="ECO:0000313" key="3">
    <source>
        <dbReference type="Proteomes" id="UP000464178"/>
    </source>
</evidence>
<protein>
    <submittedName>
        <fullName evidence="2">Uncharacterized protein</fullName>
    </submittedName>
</protein>
<keyword evidence="1" id="KW-0812">Transmembrane</keyword>
<proteinExistence type="predicted"/>
<dbReference type="AlphaFoldDB" id="A0A6P2DKP7"/>
<organism evidence="2 3">
    <name type="scientific">Gemmata massiliana</name>
    <dbReference type="NCBI Taxonomy" id="1210884"/>
    <lineage>
        <taxon>Bacteria</taxon>
        <taxon>Pseudomonadati</taxon>
        <taxon>Planctomycetota</taxon>
        <taxon>Planctomycetia</taxon>
        <taxon>Gemmatales</taxon>
        <taxon>Gemmataceae</taxon>
        <taxon>Gemmata</taxon>
    </lineage>
</organism>
<keyword evidence="3" id="KW-1185">Reference proteome</keyword>
<evidence type="ECO:0000313" key="2">
    <source>
        <dbReference type="EMBL" id="VTS03572.1"/>
    </source>
</evidence>
<dbReference type="KEGG" id="gms:SOIL9_71380"/>
<accession>A0A6P2DKP7</accession>
<keyword evidence="1" id="KW-0472">Membrane</keyword>